<keyword evidence="4 10" id="KW-0813">Transport</keyword>
<evidence type="ECO:0000256" key="4">
    <source>
        <dbReference type="ARBA" id="ARBA00022448"/>
    </source>
</evidence>
<dbReference type="GO" id="GO:0005524">
    <property type="term" value="F:ATP binding"/>
    <property type="evidence" value="ECO:0007669"/>
    <property type="project" value="UniProtKB-UniRule"/>
</dbReference>
<dbReference type="GO" id="GO:0042777">
    <property type="term" value="P:proton motive force-driven plasma membrane ATP synthesis"/>
    <property type="evidence" value="ECO:0007669"/>
    <property type="project" value="UniProtKB-UniRule"/>
</dbReference>
<comment type="function">
    <text evidence="1 10">Produces ATP from ADP in the presence of a proton gradient across the membrane. The gamma chain is believed to be important in regulating ATPase activity and the flow of protons through the CF(0) complex.</text>
</comment>
<keyword evidence="9 10" id="KW-0066">ATP synthesis</keyword>
<dbReference type="GO" id="GO:0046933">
    <property type="term" value="F:proton-transporting ATP synthase activity, rotational mechanism"/>
    <property type="evidence" value="ECO:0007669"/>
    <property type="project" value="UniProtKB-UniRule"/>
</dbReference>
<keyword evidence="10" id="KW-1003">Cell membrane</keyword>
<comment type="subunit">
    <text evidence="10">F-type ATPases have 2 components, CF(1) - the catalytic core - and CF(0) - the membrane proton channel. CF(1) has five subunits: alpha(3), beta(3), gamma(1), delta(1), epsilon(1). CF(0) has three main subunits: a, b and c.</text>
</comment>
<gene>
    <name evidence="10 11" type="primary">atpG</name>
    <name evidence="11" type="ORF">CBS1_09820</name>
</gene>
<keyword evidence="7 10" id="KW-0472">Membrane</keyword>
<dbReference type="HAMAP" id="MF_00815">
    <property type="entry name" value="ATP_synth_gamma_bact"/>
    <property type="match status" value="1"/>
</dbReference>
<proteinExistence type="inferred from homology"/>
<evidence type="ECO:0000313" key="11">
    <source>
        <dbReference type="EMBL" id="QAV33966.1"/>
    </source>
</evidence>
<dbReference type="Proteomes" id="UP000288947">
    <property type="component" value="Chromosome"/>
</dbReference>
<protein>
    <recommendedName>
        <fullName evidence="10">ATP synthase gamma chain</fullName>
    </recommendedName>
    <alternativeName>
        <fullName evidence="10">ATP synthase F1 sector gamma subunit</fullName>
    </alternativeName>
    <alternativeName>
        <fullName evidence="10">F-ATPase gamma subunit</fullName>
    </alternativeName>
</protein>
<keyword evidence="5 10" id="KW-0375">Hydrogen ion transport</keyword>
<dbReference type="EMBL" id="CP026721">
    <property type="protein sequence ID" value="QAV33966.1"/>
    <property type="molecule type" value="Genomic_DNA"/>
</dbReference>
<dbReference type="NCBIfam" id="TIGR01146">
    <property type="entry name" value="ATPsyn_F1gamma"/>
    <property type="match status" value="1"/>
</dbReference>
<evidence type="ECO:0000256" key="2">
    <source>
        <dbReference type="ARBA" id="ARBA00004170"/>
    </source>
</evidence>
<dbReference type="InterPro" id="IPR023632">
    <property type="entry name" value="ATP_synth_F1_gsu_CS"/>
</dbReference>
<keyword evidence="12" id="KW-1185">Reference proteome</keyword>
<name>A0AAE5XDN5_9BACT</name>
<evidence type="ECO:0000256" key="9">
    <source>
        <dbReference type="ARBA" id="ARBA00023310"/>
    </source>
</evidence>
<evidence type="ECO:0000256" key="10">
    <source>
        <dbReference type="HAMAP-Rule" id="MF_00815"/>
    </source>
</evidence>
<keyword evidence="8 10" id="KW-0139">CF(1)</keyword>
<evidence type="ECO:0000256" key="8">
    <source>
        <dbReference type="ARBA" id="ARBA00023196"/>
    </source>
</evidence>
<dbReference type="PROSITE" id="PS00153">
    <property type="entry name" value="ATPASE_GAMMA"/>
    <property type="match status" value="1"/>
</dbReference>
<dbReference type="AlphaFoldDB" id="A0AAE5XDN5"/>
<dbReference type="RefSeq" id="WP_090222374.1">
    <property type="nucleotide sequence ID" value="NZ_CP026721.1"/>
</dbReference>
<comment type="similarity">
    <text evidence="3 10">Belongs to the ATPase gamma chain family.</text>
</comment>
<evidence type="ECO:0000256" key="5">
    <source>
        <dbReference type="ARBA" id="ARBA00022781"/>
    </source>
</evidence>
<dbReference type="SUPFAM" id="SSF52943">
    <property type="entry name" value="ATP synthase (F1-ATPase), gamma subunit"/>
    <property type="match status" value="1"/>
</dbReference>
<dbReference type="PANTHER" id="PTHR11693:SF22">
    <property type="entry name" value="ATP SYNTHASE SUBUNIT GAMMA, MITOCHONDRIAL"/>
    <property type="match status" value="1"/>
</dbReference>
<dbReference type="Gene3D" id="3.40.1380.10">
    <property type="match status" value="1"/>
</dbReference>
<reference evidence="11 12" key="1">
    <citation type="submission" date="2018-01" db="EMBL/GenBank/DDBJ databases">
        <title>The whole genome sequencing and assembly of Fervidobacterium changbaicum CBS-1 strain.</title>
        <authorList>
            <person name="Kim J.-Y."/>
            <person name="Park M.-K."/>
            <person name="Yi H."/>
            <person name="Bahn Y.-S."/>
            <person name="Kim J.F."/>
            <person name="Lee D.-W."/>
        </authorList>
    </citation>
    <scope>NUCLEOTIDE SEQUENCE [LARGE SCALE GENOMIC DNA]</scope>
    <source>
        <strain evidence="11 12">CBS-1</strain>
    </source>
</reference>
<dbReference type="InterPro" id="IPR035968">
    <property type="entry name" value="ATP_synth_F1_ATPase_gsu"/>
</dbReference>
<organism evidence="11 12">
    <name type="scientific">Fervidobacterium changbaicum</name>
    <dbReference type="NCBI Taxonomy" id="310769"/>
    <lineage>
        <taxon>Bacteria</taxon>
        <taxon>Thermotogati</taxon>
        <taxon>Thermotogota</taxon>
        <taxon>Thermotogae</taxon>
        <taxon>Thermotogales</taxon>
        <taxon>Fervidobacteriaceae</taxon>
        <taxon>Fervidobacterium</taxon>
    </lineage>
</organism>
<evidence type="ECO:0000256" key="6">
    <source>
        <dbReference type="ARBA" id="ARBA00023065"/>
    </source>
</evidence>
<sequence length="280" mass="31625">MSRGKLLQIKRKINATQSLQKITKAMEMVSTARIKKVEKRLQMAREFLNETKKIAARVHFEVKHPFVTGNGKKVLIVIGTDMGLCGSFPTEIAKRAISLDKKENFDQLYIVGAKIAPVFRNNPKVVRIYEHVYETPTFDFTKTLVNDLLANGAGKVKVIYGRFKNKLAQVPDVYDLTPIQVETSSVSGSTEKGDRYEFEPSEESFQNALVEFYASSVLYSLAFETKISELYARQNAMRNATENAEEVVRILTIEYNKARQASITQELIEIVTGADALKEE</sequence>
<dbReference type="PANTHER" id="PTHR11693">
    <property type="entry name" value="ATP SYNTHASE GAMMA CHAIN"/>
    <property type="match status" value="1"/>
</dbReference>
<evidence type="ECO:0000313" key="12">
    <source>
        <dbReference type="Proteomes" id="UP000288947"/>
    </source>
</evidence>
<dbReference type="GO" id="GO:0045259">
    <property type="term" value="C:proton-transporting ATP synthase complex"/>
    <property type="evidence" value="ECO:0007669"/>
    <property type="project" value="UniProtKB-KW"/>
</dbReference>
<evidence type="ECO:0000256" key="3">
    <source>
        <dbReference type="ARBA" id="ARBA00007681"/>
    </source>
</evidence>
<dbReference type="InterPro" id="IPR000131">
    <property type="entry name" value="ATP_synth_F1_gsu"/>
</dbReference>
<dbReference type="Pfam" id="PF00231">
    <property type="entry name" value="ATP-synt"/>
    <property type="match status" value="1"/>
</dbReference>
<keyword evidence="6 10" id="KW-0406">Ion transport</keyword>
<dbReference type="GO" id="GO:0005886">
    <property type="term" value="C:plasma membrane"/>
    <property type="evidence" value="ECO:0007669"/>
    <property type="project" value="UniProtKB-SubCell"/>
</dbReference>
<dbReference type="PRINTS" id="PR00126">
    <property type="entry name" value="ATPASEGAMMA"/>
</dbReference>
<comment type="subcellular location">
    <subcellularLocation>
        <location evidence="10">Cell membrane</location>
        <topology evidence="10">Peripheral membrane protein</topology>
    </subcellularLocation>
    <subcellularLocation>
        <location evidence="2">Membrane</location>
        <topology evidence="2">Peripheral membrane protein</topology>
    </subcellularLocation>
</comment>
<dbReference type="CDD" id="cd12151">
    <property type="entry name" value="F1-ATPase_gamma"/>
    <property type="match status" value="1"/>
</dbReference>
<accession>A0AAE5XDN5</accession>
<evidence type="ECO:0000256" key="7">
    <source>
        <dbReference type="ARBA" id="ARBA00023136"/>
    </source>
</evidence>
<evidence type="ECO:0000256" key="1">
    <source>
        <dbReference type="ARBA" id="ARBA00003456"/>
    </source>
</evidence>
<dbReference type="Gene3D" id="1.10.287.80">
    <property type="entry name" value="ATP synthase, gamma subunit, helix hairpin domain"/>
    <property type="match status" value="1"/>
</dbReference>